<dbReference type="Ensembl" id="ENSAMXT00000049029.1">
    <property type="protein sequence ID" value="ENSAMXP00000047988.1"/>
    <property type="gene ID" value="ENSAMXG00000033457.1"/>
</dbReference>
<dbReference type="PROSITE" id="PS51450">
    <property type="entry name" value="LRR"/>
    <property type="match status" value="1"/>
</dbReference>
<dbReference type="InterPro" id="IPR003598">
    <property type="entry name" value="Ig_sub2"/>
</dbReference>
<reference evidence="8" key="4">
    <citation type="submission" date="2025-09" db="UniProtKB">
        <authorList>
            <consortium name="Ensembl"/>
        </authorList>
    </citation>
    <scope>IDENTIFICATION</scope>
</reference>
<dbReference type="SMART" id="SM00408">
    <property type="entry name" value="IGc2"/>
    <property type="match status" value="1"/>
</dbReference>
<dbReference type="SMART" id="SM00409">
    <property type="entry name" value="IG"/>
    <property type="match status" value="1"/>
</dbReference>
<dbReference type="Bgee" id="ENSAMXG00000033457">
    <property type="expression patterns" value="Expressed in testis and 5 other cell types or tissues"/>
</dbReference>
<reference evidence="8" key="3">
    <citation type="submission" date="2025-08" db="UniProtKB">
        <authorList>
            <consortium name="Ensembl"/>
        </authorList>
    </citation>
    <scope>IDENTIFICATION</scope>
</reference>
<dbReference type="Gene3D" id="2.60.40.10">
    <property type="entry name" value="Immunoglobulins"/>
    <property type="match status" value="1"/>
</dbReference>
<dbReference type="STRING" id="7994.ENSAMXP00000047988"/>
<dbReference type="InterPro" id="IPR003599">
    <property type="entry name" value="Ig_sub"/>
</dbReference>
<feature type="signal peptide" evidence="6">
    <location>
        <begin position="1"/>
        <end position="19"/>
    </location>
</feature>
<keyword evidence="9" id="KW-1185">Reference proteome</keyword>
<dbReference type="Proteomes" id="UP000018467">
    <property type="component" value="Unassembled WGS sequence"/>
</dbReference>
<proteinExistence type="predicted"/>
<evidence type="ECO:0000256" key="4">
    <source>
        <dbReference type="ARBA" id="ARBA00023157"/>
    </source>
</evidence>
<dbReference type="PANTHER" id="PTHR45842">
    <property type="entry name" value="SYNAPTIC ADHESION-LIKE MOLECULE SALM"/>
    <property type="match status" value="1"/>
</dbReference>
<evidence type="ECO:0000313" key="9">
    <source>
        <dbReference type="Proteomes" id="UP000018467"/>
    </source>
</evidence>
<organism evidence="8 9">
    <name type="scientific">Astyanax mexicanus</name>
    <name type="common">Blind cave fish</name>
    <name type="synonym">Astyanax fasciatus mexicanus</name>
    <dbReference type="NCBI Taxonomy" id="7994"/>
    <lineage>
        <taxon>Eukaryota</taxon>
        <taxon>Metazoa</taxon>
        <taxon>Chordata</taxon>
        <taxon>Craniata</taxon>
        <taxon>Vertebrata</taxon>
        <taxon>Euteleostomi</taxon>
        <taxon>Actinopterygii</taxon>
        <taxon>Neopterygii</taxon>
        <taxon>Teleostei</taxon>
        <taxon>Ostariophysi</taxon>
        <taxon>Characiformes</taxon>
        <taxon>Characoidei</taxon>
        <taxon>Acestrorhamphidae</taxon>
        <taxon>Acestrorhamphinae</taxon>
        <taxon>Astyanax</taxon>
    </lineage>
</organism>
<dbReference type="SUPFAM" id="SSF52058">
    <property type="entry name" value="L domain-like"/>
    <property type="match status" value="1"/>
</dbReference>
<protein>
    <submittedName>
        <fullName evidence="8">Leucine-rich repeat, immunoglobulin-like and transmembrane domains 3b</fullName>
    </submittedName>
</protein>
<dbReference type="InterPro" id="IPR050467">
    <property type="entry name" value="LRFN"/>
</dbReference>
<keyword evidence="4" id="KW-1015">Disulfide bond</keyword>
<accession>A0A3B1K0E3</accession>
<reference evidence="9" key="2">
    <citation type="journal article" date="2014" name="Nat. Commun.">
        <title>The cavefish genome reveals candidate genes for eye loss.</title>
        <authorList>
            <person name="McGaugh S.E."/>
            <person name="Gross J.B."/>
            <person name="Aken B."/>
            <person name="Blin M."/>
            <person name="Borowsky R."/>
            <person name="Chalopin D."/>
            <person name="Hinaux H."/>
            <person name="Jeffery W.R."/>
            <person name="Keene A."/>
            <person name="Ma L."/>
            <person name="Minx P."/>
            <person name="Murphy D."/>
            <person name="O'Quin K.E."/>
            <person name="Retaux S."/>
            <person name="Rohner N."/>
            <person name="Searle S.M."/>
            <person name="Stahl B.A."/>
            <person name="Tabin C."/>
            <person name="Volff J.N."/>
            <person name="Yoshizawa M."/>
            <person name="Warren W.C."/>
        </authorList>
    </citation>
    <scope>NUCLEOTIDE SEQUENCE [LARGE SCALE GENOMIC DNA]</scope>
    <source>
        <strain evidence="9">female</strain>
    </source>
</reference>
<dbReference type="SMART" id="SM00369">
    <property type="entry name" value="LRR_TYP"/>
    <property type="match status" value="4"/>
</dbReference>
<dbReference type="InterPro" id="IPR036179">
    <property type="entry name" value="Ig-like_dom_sf"/>
</dbReference>
<dbReference type="SUPFAM" id="SSF48726">
    <property type="entry name" value="Immunoglobulin"/>
    <property type="match status" value="1"/>
</dbReference>
<evidence type="ECO:0000256" key="3">
    <source>
        <dbReference type="ARBA" id="ARBA00022737"/>
    </source>
</evidence>
<evidence type="ECO:0000256" key="6">
    <source>
        <dbReference type="SAM" id="SignalP"/>
    </source>
</evidence>
<dbReference type="Gene3D" id="3.80.10.10">
    <property type="entry name" value="Ribonuclease Inhibitor"/>
    <property type="match status" value="2"/>
</dbReference>
<dbReference type="InterPro" id="IPR000483">
    <property type="entry name" value="Cys-rich_flank_reg_C"/>
</dbReference>
<dbReference type="InterPro" id="IPR013783">
    <property type="entry name" value="Ig-like_fold"/>
</dbReference>
<dbReference type="GeneTree" id="ENSGT00940000156627"/>
<feature type="compositionally biased region" description="Basic and acidic residues" evidence="5">
    <location>
        <begin position="401"/>
        <end position="410"/>
    </location>
</feature>
<reference evidence="9" key="1">
    <citation type="submission" date="2013-03" db="EMBL/GenBank/DDBJ databases">
        <authorList>
            <person name="Jeffery W."/>
            <person name="Warren W."/>
            <person name="Wilson R.K."/>
        </authorList>
    </citation>
    <scope>NUCLEOTIDE SEQUENCE</scope>
    <source>
        <strain evidence="9">female</strain>
    </source>
</reference>
<dbReference type="InterPro" id="IPR003591">
    <property type="entry name" value="Leu-rich_rpt_typical-subtyp"/>
</dbReference>
<evidence type="ECO:0000313" key="8">
    <source>
        <dbReference type="Ensembl" id="ENSAMXP00000047988.1"/>
    </source>
</evidence>
<evidence type="ECO:0000256" key="1">
    <source>
        <dbReference type="ARBA" id="ARBA00022614"/>
    </source>
</evidence>
<feature type="region of interest" description="Disordered" evidence="5">
    <location>
        <begin position="346"/>
        <end position="410"/>
    </location>
</feature>
<dbReference type="InterPro" id="IPR000372">
    <property type="entry name" value="LRRNT"/>
</dbReference>
<dbReference type="CDD" id="cd00096">
    <property type="entry name" value="Ig"/>
    <property type="match status" value="1"/>
</dbReference>
<evidence type="ECO:0000256" key="2">
    <source>
        <dbReference type="ARBA" id="ARBA00022729"/>
    </source>
</evidence>
<dbReference type="Pfam" id="PF13855">
    <property type="entry name" value="LRR_8"/>
    <property type="match status" value="2"/>
</dbReference>
<keyword evidence="2 6" id="KW-0732">Signal</keyword>
<dbReference type="PANTHER" id="PTHR45842:SF8">
    <property type="entry name" value="LEUCINE-RICH REPEAT, IMMUNOGLOBULIN-LIKE DOMAIN AND TRANSMEMBRANE DOMAIN-CONTAINING PROTEIN 3"/>
    <property type="match status" value="1"/>
</dbReference>
<dbReference type="AlphaFoldDB" id="A0A3B1K0E3"/>
<keyword evidence="3" id="KW-0677">Repeat</keyword>
<dbReference type="InParanoid" id="A0A3B1K0E3"/>
<dbReference type="PROSITE" id="PS50835">
    <property type="entry name" value="IG_LIKE"/>
    <property type="match status" value="1"/>
</dbReference>
<feature type="chain" id="PRO_5017328975" evidence="6">
    <location>
        <begin position="20"/>
        <end position="410"/>
    </location>
</feature>
<evidence type="ECO:0000259" key="7">
    <source>
        <dbReference type="PROSITE" id="PS50835"/>
    </source>
</evidence>
<dbReference type="InterPro" id="IPR007110">
    <property type="entry name" value="Ig-like_dom"/>
</dbReference>
<dbReference type="Pfam" id="PF13927">
    <property type="entry name" value="Ig_3"/>
    <property type="match status" value="1"/>
</dbReference>
<dbReference type="SMART" id="SM00013">
    <property type="entry name" value="LRRNT"/>
    <property type="match status" value="1"/>
</dbReference>
<sequence>MHMLSCVHLLMGLAFYVHAQNATCPSLCTCAFHGRSNEKGLTVLCKNPSLTAIPASLPTDTVKFRLERTSVSRVFRGAFSTLPDLVYLWLTYNSITILHPRSFSNLTFLHELRLDGNLLSTFPWEALKDIPRLRTLGLHNNRLSRVPPQAAQYLGNITYLDLSSNKLSTLPNELITLWPFTTQSEPQRSVVLLQDNPWLCDCRLSVLLDISKAPESSLVLLDRFLTCIGPPNLAGVPFQGVDLPRCRRPSVLTSATKVTTLLGSNVLLRCDARGYPTPALIWIKSARPNLYNTVQESPRIGLRWSVISLNGISYKDAGEYRCRAQNMAGTSEAIISLNVVGVINGNSDSRKTVAPKSQTSKLPPSERKPSQRLKMTPSLSPKNVTGGLLSAPKRILTAPKASRDKMKRDR</sequence>
<dbReference type="InterPro" id="IPR032675">
    <property type="entry name" value="LRR_dom_sf"/>
</dbReference>
<dbReference type="SMART" id="SM00082">
    <property type="entry name" value="LRRCT"/>
    <property type="match status" value="1"/>
</dbReference>
<evidence type="ECO:0000256" key="5">
    <source>
        <dbReference type="SAM" id="MobiDB-lite"/>
    </source>
</evidence>
<dbReference type="InterPro" id="IPR001611">
    <property type="entry name" value="Leu-rich_rpt"/>
</dbReference>
<keyword evidence="1" id="KW-0433">Leucine-rich repeat</keyword>
<name>A0A3B1K0E3_ASTMX</name>
<feature type="domain" description="Ig-like" evidence="7">
    <location>
        <begin position="249"/>
        <end position="336"/>
    </location>
</feature>